<organism evidence="1 2">
    <name type="scientific">Candidatus Schekmanbacteria bacterium RBG_16_38_10</name>
    <dbReference type="NCBI Taxonomy" id="1817879"/>
    <lineage>
        <taxon>Bacteria</taxon>
        <taxon>Candidatus Schekmaniibacteriota</taxon>
    </lineage>
</organism>
<dbReference type="AlphaFoldDB" id="A0A1F7S0S9"/>
<gene>
    <name evidence="1" type="ORF">A2W05_09775</name>
</gene>
<dbReference type="EMBL" id="MGDE01000044">
    <property type="protein sequence ID" value="OGL47321.1"/>
    <property type="molecule type" value="Genomic_DNA"/>
</dbReference>
<evidence type="ECO:0000313" key="2">
    <source>
        <dbReference type="Proteomes" id="UP000178797"/>
    </source>
</evidence>
<protein>
    <submittedName>
        <fullName evidence="1">Uncharacterized protein</fullName>
    </submittedName>
</protein>
<proteinExistence type="predicted"/>
<sequence>MTANTKLLIVLIIIGALVLAVYPTRASELPYTVSLPIVIGGQDDVQPAFCPPPNSWYSNGDYWTCMPSPVVIPNDPPYPNPTDDNADFTGCVLQDYADWSYLPDGNKPIQWAVTHRVNNRNQDSCGMSVTIGGAEYSVIRGYIEEGIKCWTEVCIENKAYLSDDGLTVTWISYANALDGFYLINGSLYNQP</sequence>
<comment type="caution">
    <text evidence="1">The sequence shown here is derived from an EMBL/GenBank/DDBJ whole genome shotgun (WGS) entry which is preliminary data.</text>
</comment>
<dbReference type="Proteomes" id="UP000178797">
    <property type="component" value="Unassembled WGS sequence"/>
</dbReference>
<accession>A0A1F7S0S9</accession>
<reference evidence="1 2" key="1">
    <citation type="journal article" date="2016" name="Nat. Commun.">
        <title>Thousands of microbial genomes shed light on interconnected biogeochemical processes in an aquifer system.</title>
        <authorList>
            <person name="Anantharaman K."/>
            <person name="Brown C.T."/>
            <person name="Hug L.A."/>
            <person name="Sharon I."/>
            <person name="Castelle C.J."/>
            <person name="Probst A.J."/>
            <person name="Thomas B.C."/>
            <person name="Singh A."/>
            <person name="Wilkins M.J."/>
            <person name="Karaoz U."/>
            <person name="Brodie E.L."/>
            <person name="Williams K.H."/>
            <person name="Hubbard S.S."/>
            <person name="Banfield J.F."/>
        </authorList>
    </citation>
    <scope>NUCLEOTIDE SEQUENCE [LARGE SCALE GENOMIC DNA]</scope>
</reference>
<name>A0A1F7S0S9_9BACT</name>
<evidence type="ECO:0000313" key="1">
    <source>
        <dbReference type="EMBL" id="OGL47321.1"/>
    </source>
</evidence>